<reference evidence="2" key="1">
    <citation type="journal article" date="2019" name="Int. J. Syst. Evol. Microbiol.">
        <title>The Global Catalogue of Microorganisms (GCM) 10K type strain sequencing project: providing services to taxonomists for standard genome sequencing and annotation.</title>
        <authorList>
            <consortium name="The Broad Institute Genomics Platform"/>
            <consortium name="The Broad Institute Genome Sequencing Center for Infectious Disease"/>
            <person name="Wu L."/>
            <person name="Ma J."/>
        </authorList>
    </citation>
    <scope>NUCLEOTIDE SEQUENCE [LARGE SCALE GENOMIC DNA]</scope>
    <source>
        <strain evidence="2">JCM 17017</strain>
    </source>
</reference>
<dbReference type="Proteomes" id="UP001501624">
    <property type="component" value="Unassembled WGS sequence"/>
</dbReference>
<dbReference type="EMBL" id="BAABCM010000001">
    <property type="protein sequence ID" value="GAA3788641.1"/>
    <property type="molecule type" value="Genomic_DNA"/>
</dbReference>
<proteinExistence type="predicted"/>
<dbReference type="InterPro" id="IPR000415">
    <property type="entry name" value="Nitroreductase-like"/>
</dbReference>
<dbReference type="PANTHER" id="PTHR23026:SF123">
    <property type="entry name" value="NAD(P)H NITROREDUCTASE RV3131-RELATED"/>
    <property type="match status" value="1"/>
</dbReference>
<evidence type="ECO:0000313" key="2">
    <source>
        <dbReference type="Proteomes" id="UP001501624"/>
    </source>
</evidence>
<protein>
    <recommendedName>
        <fullName evidence="3">Nitroreductase</fullName>
    </recommendedName>
</protein>
<gene>
    <name evidence="1" type="ORF">GCM10022380_00990</name>
</gene>
<dbReference type="Gene3D" id="3.40.109.10">
    <property type="entry name" value="NADH Oxidase"/>
    <property type="match status" value="2"/>
</dbReference>
<comment type="caution">
    <text evidence="1">The sequence shown here is derived from an EMBL/GenBank/DDBJ whole genome shotgun (WGS) entry which is preliminary data.</text>
</comment>
<dbReference type="SUPFAM" id="SSF55469">
    <property type="entry name" value="FMN-dependent nitroreductase-like"/>
    <property type="match status" value="2"/>
</dbReference>
<evidence type="ECO:0000313" key="1">
    <source>
        <dbReference type="EMBL" id="GAA3788641.1"/>
    </source>
</evidence>
<keyword evidence="2" id="KW-1185">Reference proteome</keyword>
<name>A0ABP7HB87_9PSEU</name>
<sequence length="370" mass="39883">MSAFRRLIRRDSDLSFGHTEGTEVPAVGHLVLCRGAAARGNSGPGQHSSPPRENHMSVIRSALEAAVRAPSPHNSQPWRFEVAGDRIDVLLDGDRVLQAADPDGREARLSCGAAILNLRVAIRAAGRTPVVELHTDPARLATVRAGGPRAASPEDHALARAIAYRRSNRRPFTERTVPPHVREALVRAAVAEGAELTLVREPGLTGELAMLLRRAERTQRADPRFQDELARWTVTEGARDDGVPLVAGGPRAEPGTQLALRRFGGGGGERPYERTPLLAVLSSYTDVPLAQVRTGQALQRVLLTATTAGVSVSFLSQAVEVPAMRSSLRRLLGRPTHPQAVLRFGYGFSAPATRRRSVDQVTHHLAEAPS</sequence>
<accession>A0ABP7HB87</accession>
<dbReference type="NCBIfam" id="NF047509">
    <property type="entry name" value="Rv3131_FMN_oxido"/>
    <property type="match status" value="1"/>
</dbReference>
<dbReference type="InterPro" id="IPR050627">
    <property type="entry name" value="Nitroreductase/BluB"/>
</dbReference>
<evidence type="ECO:0008006" key="3">
    <source>
        <dbReference type="Google" id="ProtNLM"/>
    </source>
</evidence>
<organism evidence="1 2">
    <name type="scientific">Amycolatopsis tucumanensis</name>
    <dbReference type="NCBI Taxonomy" id="401106"/>
    <lineage>
        <taxon>Bacteria</taxon>
        <taxon>Bacillati</taxon>
        <taxon>Actinomycetota</taxon>
        <taxon>Actinomycetes</taxon>
        <taxon>Pseudonocardiales</taxon>
        <taxon>Pseudonocardiaceae</taxon>
        <taxon>Amycolatopsis</taxon>
    </lineage>
</organism>
<dbReference type="PANTHER" id="PTHR23026">
    <property type="entry name" value="NADPH NITROREDUCTASE"/>
    <property type="match status" value="1"/>
</dbReference>